<feature type="region of interest" description="Disordered" evidence="1">
    <location>
        <begin position="1"/>
        <end position="26"/>
    </location>
</feature>
<feature type="transmembrane region" description="Helical" evidence="2">
    <location>
        <begin position="116"/>
        <end position="137"/>
    </location>
</feature>
<dbReference type="RefSeq" id="WP_248148607.1">
    <property type="nucleotide sequence ID" value="NZ_BAAAOF010000004.1"/>
</dbReference>
<evidence type="ECO:0000256" key="2">
    <source>
        <dbReference type="SAM" id="Phobius"/>
    </source>
</evidence>
<keyword evidence="4" id="KW-1185">Reference proteome</keyword>
<comment type="caution">
    <text evidence="3">The sequence shown here is derived from an EMBL/GenBank/DDBJ whole genome shotgun (WGS) entry which is preliminary data.</text>
</comment>
<keyword evidence="2" id="KW-0812">Transmembrane</keyword>
<reference evidence="4" key="1">
    <citation type="journal article" date="2019" name="Int. J. Syst. Evol. Microbiol.">
        <title>The Global Catalogue of Microorganisms (GCM) 10K type strain sequencing project: providing services to taxonomists for standard genome sequencing and annotation.</title>
        <authorList>
            <consortium name="The Broad Institute Genomics Platform"/>
            <consortium name="The Broad Institute Genome Sequencing Center for Infectious Disease"/>
            <person name="Wu L."/>
            <person name="Ma J."/>
        </authorList>
    </citation>
    <scope>NUCLEOTIDE SEQUENCE [LARGE SCALE GENOMIC DNA]</scope>
    <source>
        <strain evidence="4">JCM 14900</strain>
    </source>
</reference>
<evidence type="ECO:0000313" key="4">
    <source>
        <dbReference type="Proteomes" id="UP001501343"/>
    </source>
</evidence>
<dbReference type="Proteomes" id="UP001501343">
    <property type="component" value="Unassembled WGS sequence"/>
</dbReference>
<name>A0ABP5B355_9MICO</name>
<dbReference type="EMBL" id="BAAAOF010000004">
    <property type="protein sequence ID" value="GAA1928984.1"/>
    <property type="molecule type" value="Genomic_DNA"/>
</dbReference>
<feature type="compositionally biased region" description="Basic and acidic residues" evidence="1">
    <location>
        <begin position="1"/>
        <end position="11"/>
    </location>
</feature>
<evidence type="ECO:0000256" key="1">
    <source>
        <dbReference type="SAM" id="MobiDB-lite"/>
    </source>
</evidence>
<keyword evidence="2" id="KW-0472">Membrane</keyword>
<keyword evidence="2" id="KW-1133">Transmembrane helix</keyword>
<gene>
    <name evidence="3" type="ORF">GCM10009775_21290</name>
</gene>
<sequence length="146" mass="15313">MRPHDDDRPKPIVDAPSPDVDVSADSSALPGMHRGGFQRLPTAPVDVTMQSAPTLDAPVEWAPSAPVSRGLAGWALGSSIVGLVVSLVVGWGFPIGLVGAITAIIALRRPVESRQVAVWALVLGIVSVLYSAGWLWWAASRANLFG</sequence>
<proteinExistence type="predicted"/>
<feature type="compositionally biased region" description="Low complexity" evidence="1">
    <location>
        <begin position="13"/>
        <end position="26"/>
    </location>
</feature>
<evidence type="ECO:0008006" key="5">
    <source>
        <dbReference type="Google" id="ProtNLM"/>
    </source>
</evidence>
<organism evidence="3 4">
    <name type="scientific">Microbacterium aoyamense</name>
    <dbReference type="NCBI Taxonomy" id="344166"/>
    <lineage>
        <taxon>Bacteria</taxon>
        <taxon>Bacillati</taxon>
        <taxon>Actinomycetota</taxon>
        <taxon>Actinomycetes</taxon>
        <taxon>Micrococcales</taxon>
        <taxon>Microbacteriaceae</taxon>
        <taxon>Microbacterium</taxon>
    </lineage>
</organism>
<feature type="transmembrane region" description="Helical" evidence="2">
    <location>
        <begin position="71"/>
        <end position="104"/>
    </location>
</feature>
<evidence type="ECO:0000313" key="3">
    <source>
        <dbReference type="EMBL" id="GAA1928984.1"/>
    </source>
</evidence>
<accession>A0ABP5B355</accession>
<protein>
    <recommendedName>
        <fullName evidence="5">DUF4190 domain-containing protein</fullName>
    </recommendedName>
</protein>